<sequence length="235" mass="26170">MAQLDFHTFFRRLEKATSIKSQQDLATALGVNRSAITQAKRRDAVPSKWILALSRQFGLNPDWLEFGKGMPQRAKADAAATASPAHATHSEHEQVASIPAIATVPKVYARLCAGGGSFDVEAAVVEEHIFRQDWLARKGKPGSMVLMDVFGNSMEPEIREGDMVLVDQSQKDIFAGSIYAVGLEETVMVKRLERKMGEVVLHSDNPDYSPIQVRGDELESFRVIGRIVWISREYR</sequence>
<dbReference type="InterPro" id="IPR010982">
    <property type="entry name" value="Lambda_DNA-bd_dom_sf"/>
</dbReference>
<feature type="domain" description="HTH cro/C1-type" evidence="4">
    <location>
        <begin position="21"/>
        <end position="64"/>
    </location>
</feature>
<evidence type="ECO:0000313" key="5">
    <source>
        <dbReference type="EMBL" id="GFM33902.1"/>
    </source>
</evidence>
<proteinExistence type="predicted"/>
<dbReference type="Gene3D" id="1.10.260.40">
    <property type="entry name" value="lambda repressor-like DNA-binding domains"/>
    <property type="match status" value="1"/>
</dbReference>
<evidence type="ECO:0000256" key="3">
    <source>
        <dbReference type="ARBA" id="ARBA00023163"/>
    </source>
</evidence>
<dbReference type="SUPFAM" id="SSF47413">
    <property type="entry name" value="lambda repressor-like DNA-binding domains"/>
    <property type="match status" value="1"/>
</dbReference>
<dbReference type="SUPFAM" id="SSF51306">
    <property type="entry name" value="LexA/Signal peptidase"/>
    <property type="match status" value="1"/>
</dbReference>
<dbReference type="RefSeq" id="WP_174405550.1">
    <property type="nucleotide sequence ID" value="NZ_BLVO01000013.1"/>
</dbReference>
<dbReference type="CDD" id="cd00093">
    <property type="entry name" value="HTH_XRE"/>
    <property type="match status" value="1"/>
</dbReference>
<dbReference type="PROSITE" id="PS50943">
    <property type="entry name" value="HTH_CROC1"/>
    <property type="match status" value="1"/>
</dbReference>
<dbReference type="Proteomes" id="UP000503840">
    <property type="component" value="Unassembled WGS sequence"/>
</dbReference>
<dbReference type="PANTHER" id="PTHR40661">
    <property type="match status" value="1"/>
</dbReference>
<keyword evidence="1" id="KW-0805">Transcription regulation</keyword>
<evidence type="ECO:0000256" key="1">
    <source>
        <dbReference type="ARBA" id="ARBA00023015"/>
    </source>
</evidence>
<organism evidence="5 6">
    <name type="scientific">Desulfovibrio subterraneus</name>
    <dbReference type="NCBI Taxonomy" id="2718620"/>
    <lineage>
        <taxon>Bacteria</taxon>
        <taxon>Pseudomonadati</taxon>
        <taxon>Thermodesulfobacteriota</taxon>
        <taxon>Desulfovibrionia</taxon>
        <taxon>Desulfovibrionales</taxon>
        <taxon>Desulfovibrionaceae</taxon>
        <taxon>Desulfovibrio</taxon>
    </lineage>
</organism>
<reference evidence="5 6" key="1">
    <citation type="submission" date="2020-05" db="EMBL/GenBank/DDBJ databases">
        <title>Draft genome sequence of Desulfovibrio sp. strain HN2T.</title>
        <authorList>
            <person name="Ueno A."/>
            <person name="Tamazawa S."/>
            <person name="Tamamura S."/>
            <person name="Murakami T."/>
            <person name="Kiyama T."/>
            <person name="Inomata H."/>
            <person name="Amano Y."/>
            <person name="Miyakawa K."/>
            <person name="Tamaki H."/>
            <person name="Naganuma T."/>
            <person name="Kaneko K."/>
        </authorList>
    </citation>
    <scope>NUCLEOTIDE SEQUENCE [LARGE SCALE GENOMIC DNA]</scope>
    <source>
        <strain evidence="5 6">HN2</strain>
    </source>
</reference>
<protein>
    <submittedName>
        <fullName evidence="5">Transcriptional regulator</fullName>
    </submittedName>
</protein>
<dbReference type="PANTHER" id="PTHR40661:SF3">
    <property type="entry name" value="FELS-1 PROPHAGE TRANSCRIPTIONAL REGULATOR"/>
    <property type="match status" value="1"/>
</dbReference>
<dbReference type="Gene3D" id="2.10.109.10">
    <property type="entry name" value="Umud Fragment, subunit A"/>
    <property type="match status" value="1"/>
</dbReference>
<keyword evidence="3" id="KW-0804">Transcription</keyword>
<dbReference type="InterPro" id="IPR010744">
    <property type="entry name" value="Phage_CI_N"/>
</dbReference>
<comment type="caution">
    <text evidence="5">The sequence shown here is derived from an EMBL/GenBank/DDBJ whole genome shotgun (WGS) entry which is preliminary data.</text>
</comment>
<dbReference type="AlphaFoldDB" id="A0A7J0BL12"/>
<dbReference type="InterPro" id="IPR039418">
    <property type="entry name" value="LexA-like"/>
</dbReference>
<dbReference type="InterPro" id="IPR015927">
    <property type="entry name" value="Peptidase_S24_S26A/B/C"/>
</dbReference>
<keyword evidence="2" id="KW-0238">DNA-binding</keyword>
<evidence type="ECO:0000256" key="2">
    <source>
        <dbReference type="ARBA" id="ARBA00023125"/>
    </source>
</evidence>
<keyword evidence="6" id="KW-1185">Reference proteome</keyword>
<dbReference type="Pfam" id="PF07022">
    <property type="entry name" value="Phage_CI_repr"/>
    <property type="match status" value="1"/>
</dbReference>
<dbReference type="GO" id="GO:0003677">
    <property type="term" value="F:DNA binding"/>
    <property type="evidence" value="ECO:0007669"/>
    <property type="project" value="UniProtKB-KW"/>
</dbReference>
<evidence type="ECO:0000313" key="6">
    <source>
        <dbReference type="Proteomes" id="UP000503840"/>
    </source>
</evidence>
<dbReference type="Pfam" id="PF00717">
    <property type="entry name" value="Peptidase_S24"/>
    <property type="match status" value="1"/>
</dbReference>
<dbReference type="CDD" id="cd06529">
    <property type="entry name" value="S24_LexA-like"/>
    <property type="match status" value="1"/>
</dbReference>
<evidence type="ECO:0000259" key="4">
    <source>
        <dbReference type="PROSITE" id="PS50943"/>
    </source>
</evidence>
<dbReference type="EMBL" id="BLVO01000013">
    <property type="protein sequence ID" value="GFM33902.1"/>
    <property type="molecule type" value="Genomic_DNA"/>
</dbReference>
<name>A0A7J0BL12_9BACT</name>
<accession>A0A7J0BL12</accession>
<dbReference type="GO" id="GO:0045892">
    <property type="term" value="P:negative regulation of DNA-templated transcription"/>
    <property type="evidence" value="ECO:0007669"/>
    <property type="project" value="InterPro"/>
</dbReference>
<gene>
    <name evidence="5" type="ORF">DSM101010T_22670</name>
</gene>
<dbReference type="InterPro" id="IPR001387">
    <property type="entry name" value="Cro/C1-type_HTH"/>
</dbReference>
<dbReference type="InterPro" id="IPR036286">
    <property type="entry name" value="LexA/Signal_pep-like_sf"/>
</dbReference>